<name>A0A974XHH5_9FIRM</name>
<gene>
    <name evidence="2" type="ORF">J0B03_01755</name>
</gene>
<dbReference type="KEGG" id="alka:J0B03_01755"/>
<dbReference type="EMBL" id="CP071444">
    <property type="protein sequence ID" value="QSX08835.1"/>
    <property type="molecule type" value="Genomic_DNA"/>
</dbReference>
<dbReference type="PIRSF" id="PIRSF019587">
    <property type="entry name" value="PGPase"/>
    <property type="match status" value="1"/>
</dbReference>
<dbReference type="GO" id="GO:0008962">
    <property type="term" value="F:phosphatidylglycerophosphatase activity"/>
    <property type="evidence" value="ECO:0007669"/>
    <property type="project" value="InterPro"/>
</dbReference>
<dbReference type="Pfam" id="PF04608">
    <property type="entry name" value="PgpA"/>
    <property type="match status" value="1"/>
</dbReference>
<keyword evidence="3" id="KW-1185">Reference proteome</keyword>
<dbReference type="Proteomes" id="UP000663499">
    <property type="component" value="Chromosome"/>
</dbReference>
<dbReference type="InterPro" id="IPR007686">
    <property type="entry name" value="YutG/PgpA"/>
</dbReference>
<dbReference type="RefSeq" id="WP_207300176.1">
    <property type="nucleotide sequence ID" value="NZ_CP071444.1"/>
</dbReference>
<accession>A0A974XHH5</accession>
<feature type="domain" description="YutG/PgpA" evidence="1">
    <location>
        <begin position="36"/>
        <end position="159"/>
    </location>
</feature>
<dbReference type="Gene3D" id="1.10.3760.10">
    <property type="entry name" value="PgpA-like"/>
    <property type="match status" value="1"/>
</dbReference>
<dbReference type="InterPro" id="IPR036681">
    <property type="entry name" value="PgpA-like_sf"/>
</dbReference>
<evidence type="ECO:0000313" key="3">
    <source>
        <dbReference type="Proteomes" id="UP000663499"/>
    </source>
</evidence>
<sequence>MARYDMDELYKVTLEKLNERGVTLEAIGELVMTIQAKYHPEMTLEEAVENVEAVISKRESIHAILTGVALDEIAEKKLLPRPLQQIVETDESLYGIDEILPLSIVNLYGTIGLTNYGYLDKEKIGIVKDLDTKEGERVNTFMDDLVCAIAAAAASRIAHSDKY</sequence>
<reference evidence="2" key="1">
    <citation type="submission" date="2021-03" db="EMBL/GenBank/DDBJ databases">
        <title>Alkalibacter marinus sp. nov., isolated from tidal flat sediment.</title>
        <authorList>
            <person name="Namirimu T."/>
            <person name="Yang J.-A."/>
            <person name="Yang S.-H."/>
            <person name="Kim Y.-J."/>
            <person name="Kwon K.K."/>
        </authorList>
    </citation>
    <scope>NUCLEOTIDE SEQUENCE</scope>
    <source>
        <strain evidence="2">ES005</strain>
    </source>
</reference>
<organism evidence="2 3">
    <name type="scientific">Alkalibacter rhizosphaerae</name>
    <dbReference type="NCBI Taxonomy" id="2815577"/>
    <lineage>
        <taxon>Bacteria</taxon>
        <taxon>Bacillati</taxon>
        <taxon>Bacillota</taxon>
        <taxon>Clostridia</taxon>
        <taxon>Eubacteriales</taxon>
        <taxon>Eubacteriaceae</taxon>
        <taxon>Alkalibacter</taxon>
    </lineage>
</organism>
<dbReference type="InterPro" id="IPR026038">
    <property type="entry name" value="Put_PGPase"/>
</dbReference>
<dbReference type="AlphaFoldDB" id="A0A974XHH5"/>
<proteinExistence type="predicted"/>
<protein>
    <submittedName>
        <fullName evidence="2">Phosphatidylglycerophosphatase A</fullName>
    </submittedName>
</protein>
<dbReference type="GO" id="GO:0006629">
    <property type="term" value="P:lipid metabolic process"/>
    <property type="evidence" value="ECO:0007669"/>
    <property type="project" value="InterPro"/>
</dbReference>
<evidence type="ECO:0000313" key="2">
    <source>
        <dbReference type="EMBL" id="QSX08835.1"/>
    </source>
</evidence>
<evidence type="ECO:0000259" key="1">
    <source>
        <dbReference type="Pfam" id="PF04608"/>
    </source>
</evidence>
<dbReference type="SUPFAM" id="SSF101307">
    <property type="entry name" value="YutG-like"/>
    <property type="match status" value="1"/>
</dbReference>